<keyword evidence="3" id="KW-1185">Reference proteome</keyword>
<name>A0AAN9EUF4_CLITE</name>
<keyword evidence="1" id="KW-0472">Membrane</keyword>
<evidence type="ECO:0000256" key="1">
    <source>
        <dbReference type="SAM" id="Phobius"/>
    </source>
</evidence>
<keyword evidence="1" id="KW-0812">Transmembrane</keyword>
<comment type="caution">
    <text evidence="2">The sequence shown here is derived from an EMBL/GenBank/DDBJ whole genome shotgun (WGS) entry which is preliminary data.</text>
</comment>
<proteinExistence type="predicted"/>
<evidence type="ECO:0000313" key="2">
    <source>
        <dbReference type="EMBL" id="KAK7262805.1"/>
    </source>
</evidence>
<accession>A0AAN9EUF4</accession>
<evidence type="ECO:0000313" key="3">
    <source>
        <dbReference type="Proteomes" id="UP001359559"/>
    </source>
</evidence>
<sequence length="125" mass="14342">MEMDSLPNDSKTTATAVNHTPLPLIIQFNHRAAETSASELLSFFRDMALMRHMEITDGLALQGQVDPRLLPPLRWPGGSSRHHRLRRPLHLPQSRRTQDNCSRRLIWMCLGISLPFLSMRTITME</sequence>
<gene>
    <name evidence="2" type="ORF">RJT34_30386</name>
</gene>
<dbReference type="AlphaFoldDB" id="A0AAN9EUF4"/>
<feature type="transmembrane region" description="Helical" evidence="1">
    <location>
        <begin position="105"/>
        <end position="123"/>
    </location>
</feature>
<dbReference type="EMBL" id="JAYKXN010000008">
    <property type="protein sequence ID" value="KAK7262805.1"/>
    <property type="molecule type" value="Genomic_DNA"/>
</dbReference>
<organism evidence="2 3">
    <name type="scientific">Clitoria ternatea</name>
    <name type="common">Butterfly pea</name>
    <dbReference type="NCBI Taxonomy" id="43366"/>
    <lineage>
        <taxon>Eukaryota</taxon>
        <taxon>Viridiplantae</taxon>
        <taxon>Streptophyta</taxon>
        <taxon>Embryophyta</taxon>
        <taxon>Tracheophyta</taxon>
        <taxon>Spermatophyta</taxon>
        <taxon>Magnoliopsida</taxon>
        <taxon>eudicotyledons</taxon>
        <taxon>Gunneridae</taxon>
        <taxon>Pentapetalae</taxon>
        <taxon>rosids</taxon>
        <taxon>fabids</taxon>
        <taxon>Fabales</taxon>
        <taxon>Fabaceae</taxon>
        <taxon>Papilionoideae</taxon>
        <taxon>50 kb inversion clade</taxon>
        <taxon>NPAAA clade</taxon>
        <taxon>indigoferoid/millettioid clade</taxon>
        <taxon>Phaseoleae</taxon>
        <taxon>Clitoria</taxon>
    </lineage>
</organism>
<keyword evidence="1" id="KW-1133">Transmembrane helix</keyword>
<dbReference type="Proteomes" id="UP001359559">
    <property type="component" value="Unassembled WGS sequence"/>
</dbReference>
<protein>
    <submittedName>
        <fullName evidence="2">Uncharacterized protein</fullName>
    </submittedName>
</protein>
<reference evidence="2 3" key="1">
    <citation type="submission" date="2024-01" db="EMBL/GenBank/DDBJ databases">
        <title>The genomes of 5 underutilized Papilionoideae crops provide insights into root nodulation and disease resistance.</title>
        <authorList>
            <person name="Yuan L."/>
        </authorList>
    </citation>
    <scope>NUCLEOTIDE SEQUENCE [LARGE SCALE GENOMIC DNA]</scope>
    <source>
        <strain evidence="2">LY-2023</strain>
        <tissue evidence="2">Leaf</tissue>
    </source>
</reference>